<sequence>MKKVMSLLLAFLGLIFFVPTAYAHCPLCVGGAAIGLSVARFFGIDDAITGVWLAALIGAVSFWFDSWLAKKVKIVPSILRPTTYIIFFGLTVWSFYAFNDYMVAKLRFYLINPHAGQIFGVDKLTFGVISGGILFYLVDIIDNALIKARGKVYFPFQRIIVSLGSILILSLALYILLNFVI</sequence>
<keyword evidence="1" id="KW-1133">Transmembrane helix</keyword>
<evidence type="ECO:0000313" key="4">
    <source>
        <dbReference type="Proteomes" id="UP000177091"/>
    </source>
</evidence>
<dbReference type="Proteomes" id="UP000177091">
    <property type="component" value="Unassembled WGS sequence"/>
</dbReference>
<gene>
    <name evidence="3" type="ORF">A2112_00520</name>
</gene>
<keyword evidence="1" id="KW-0472">Membrane</keyword>
<protein>
    <submittedName>
        <fullName evidence="3">Uncharacterized protein</fullName>
    </submittedName>
</protein>
<organism evidence="3 4">
    <name type="scientific">Candidatus Woesebacteria bacterium GWA1_42_12</name>
    <dbReference type="NCBI Taxonomy" id="1802472"/>
    <lineage>
        <taxon>Bacteria</taxon>
        <taxon>Candidatus Woeseibacteriota</taxon>
    </lineage>
</organism>
<feature type="transmembrane region" description="Helical" evidence="1">
    <location>
        <begin position="159"/>
        <end position="180"/>
    </location>
</feature>
<accession>A0A1F7WNW5</accession>
<feature type="transmembrane region" description="Helical" evidence="1">
    <location>
        <begin position="118"/>
        <end position="138"/>
    </location>
</feature>
<feature type="chain" id="PRO_5009533524" evidence="2">
    <location>
        <begin position="24"/>
        <end position="181"/>
    </location>
</feature>
<evidence type="ECO:0000256" key="2">
    <source>
        <dbReference type="SAM" id="SignalP"/>
    </source>
</evidence>
<dbReference type="EMBL" id="MGFK01000022">
    <property type="protein sequence ID" value="OGM04059.1"/>
    <property type="molecule type" value="Genomic_DNA"/>
</dbReference>
<evidence type="ECO:0000256" key="1">
    <source>
        <dbReference type="SAM" id="Phobius"/>
    </source>
</evidence>
<keyword evidence="1" id="KW-0812">Transmembrane</keyword>
<reference evidence="3 4" key="1">
    <citation type="journal article" date="2016" name="Nat. Commun.">
        <title>Thousands of microbial genomes shed light on interconnected biogeochemical processes in an aquifer system.</title>
        <authorList>
            <person name="Anantharaman K."/>
            <person name="Brown C.T."/>
            <person name="Hug L.A."/>
            <person name="Sharon I."/>
            <person name="Castelle C.J."/>
            <person name="Probst A.J."/>
            <person name="Thomas B.C."/>
            <person name="Singh A."/>
            <person name="Wilkins M.J."/>
            <person name="Karaoz U."/>
            <person name="Brodie E.L."/>
            <person name="Williams K.H."/>
            <person name="Hubbard S.S."/>
            <person name="Banfield J.F."/>
        </authorList>
    </citation>
    <scope>NUCLEOTIDE SEQUENCE [LARGE SCALE GENOMIC DNA]</scope>
</reference>
<name>A0A1F7WNW5_9BACT</name>
<comment type="caution">
    <text evidence="3">The sequence shown here is derived from an EMBL/GenBank/DDBJ whole genome shotgun (WGS) entry which is preliminary data.</text>
</comment>
<dbReference type="AlphaFoldDB" id="A0A1F7WNW5"/>
<proteinExistence type="predicted"/>
<feature type="transmembrane region" description="Helical" evidence="1">
    <location>
        <begin position="81"/>
        <end position="98"/>
    </location>
</feature>
<evidence type="ECO:0000313" key="3">
    <source>
        <dbReference type="EMBL" id="OGM04059.1"/>
    </source>
</evidence>
<feature type="signal peptide" evidence="2">
    <location>
        <begin position="1"/>
        <end position="23"/>
    </location>
</feature>
<keyword evidence="2" id="KW-0732">Signal</keyword>
<feature type="transmembrane region" description="Helical" evidence="1">
    <location>
        <begin position="47"/>
        <end position="69"/>
    </location>
</feature>